<keyword evidence="6" id="KW-0325">Glycoprotein</keyword>
<protein>
    <recommendedName>
        <fullName evidence="11">Phytocyanin domain-containing protein</fullName>
    </recommendedName>
</protein>
<proteinExistence type="inferred from homology"/>
<feature type="transmembrane region" description="Helical" evidence="10">
    <location>
        <begin position="137"/>
        <end position="156"/>
    </location>
</feature>
<keyword evidence="4 10" id="KW-0472">Membrane</keyword>
<reference evidence="12 13" key="1">
    <citation type="submission" date="2020-10" db="EMBL/GenBank/DDBJ databases">
        <title>The Coptis chinensis genome and diversification of protoberbering-type alkaloids.</title>
        <authorList>
            <person name="Wang B."/>
            <person name="Shu S."/>
            <person name="Song C."/>
            <person name="Liu Y."/>
        </authorList>
    </citation>
    <scope>NUCLEOTIDE SEQUENCE [LARGE SCALE GENOMIC DNA]</scope>
    <source>
        <strain evidence="12">HL-2020</strain>
        <tissue evidence="12">Leaf</tissue>
    </source>
</reference>
<dbReference type="GO" id="GO:0009055">
    <property type="term" value="F:electron transfer activity"/>
    <property type="evidence" value="ECO:0007669"/>
    <property type="project" value="InterPro"/>
</dbReference>
<dbReference type="GO" id="GO:0012505">
    <property type="term" value="C:endomembrane system"/>
    <property type="evidence" value="ECO:0007669"/>
    <property type="project" value="UniProtKB-SubCell"/>
</dbReference>
<evidence type="ECO:0000256" key="4">
    <source>
        <dbReference type="ARBA" id="ARBA00023136"/>
    </source>
</evidence>
<dbReference type="InterPro" id="IPR008972">
    <property type="entry name" value="Cupredoxin"/>
</dbReference>
<dbReference type="OrthoDB" id="959565at2759"/>
<dbReference type="EMBL" id="JADFTS010000001">
    <property type="protein sequence ID" value="KAF9626064.1"/>
    <property type="molecule type" value="Genomic_DNA"/>
</dbReference>
<evidence type="ECO:0000256" key="5">
    <source>
        <dbReference type="ARBA" id="ARBA00023157"/>
    </source>
</evidence>
<comment type="caution">
    <text evidence="12">The sequence shown here is derived from an EMBL/GenBank/DDBJ whole genome shotgun (WGS) entry which is preliminary data.</text>
</comment>
<evidence type="ECO:0000256" key="7">
    <source>
        <dbReference type="ARBA" id="ARBA00023288"/>
    </source>
</evidence>
<keyword evidence="10" id="KW-1133">Transmembrane helix</keyword>
<dbReference type="Proteomes" id="UP000631114">
    <property type="component" value="Unassembled WGS sequence"/>
</dbReference>
<dbReference type="PANTHER" id="PTHR33021:SF289">
    <property type="entry name" value="EARLY NODULIN-LIKE PROTEIN 5-RELATED"/>
    <property type="match status" value="1"/>
</dbReference>
<evidence type="ECO:0000313" key="12">
    <source>
        <dbReference type="EMBL" id="KAF9626064.1"/>
    </source>
</evidence>
<evidence type="ECO:0000256" key="3">
    <source>
        <dbReference type="ARBA" id="ARBA00022729"/>
    </source>
</evidence>
<gene>
    <name evidence="12" type="ORF">IFM89_030732</name>
</gene>
<keyword evidence="2" id="KW-0336">GPI-anchor</keyword>
<evidence type="ECO:0000256" key="2">
    <source>
        <dbReference type="ARBA" id="ARBA00022622"/>
    </source>
</evidence>
<dbReference type="PROSITE" id="PS51485">
    <property type="entry name" value="PHYTOCYANIN"/>
    <property type="match status" value="1"/>
</dbReference>
<dbReference type="Pfam" id="PF02298">
    <property type="entry name" value="Cu_bind_like"/>
    <property type="match status" value="1"/>
</dbReference>
<evidence type="ECO:0000256" key="10">
    <source>
        <dbReference type="SAM" id="Phobius"/>
    </source>
</evidence>
<dbReference type="PANTHER" id="PTHR33021">
    <property type="entry name" value="BLUE COPPER PROTEIN"/>
    <property type="match status" value="1"/>
</dbReference>
<accession>A0A835MGA5</accession>
<dbReference type="FunFam" id="2.60.40.420:FF:000010">
    <property type="entry name" value="Early nodulin-like protein 1"/>
    <property type="match status" value="1"/>
</dbReference>
<evidence type="ECO:0000256" key="1">
    <source>
        <dbReference type="ARBA" id="ARBA00004589"/>
    </source>
</evidence>
<name>A0A835MGA5_9MAGN</name>
<dbReference type="InterPro" id="IPR039391">
    <property type="entry name" value="Phytocyanin-like"/>
</dbReference>
<dbReference type="InterPro" id="IPR003245">
    <property type="entry name" value="Phytocyanin_dom"/>
</dbReference>
<feature type="transmembrane region" description="Helical" evidence="10">
    <location>
        <begin position="280"/>
        <end position="304"/>
    </location>
</feature>
<organism evidence="12 13">
    <name type="scientific">Coptis chinensis</name>
    <dbReference type="NCBI Taxonomy" id="261450"/>
    <lineage>
        <taxon>Eukaryota</taxon>
        <taxon>Viridiplantae</taxon>
        <taxon>Streptophyta</taxon>
        <taxon>Embryophyta</taxon>
        <taxon>Tracheophyta</taxon>
        <taxon>Spermatophyta</taxon>
        <taxon>Magnoliopsida</taxon>
        <taxon>Ranunculales</taxon>
        <taxon>Ranunculaceae</taxon>
        <taxon>Coptidoideae</taxon>
        <taxon>Coptis</taxon>
    </lineage>
</organism>
<dbReference type="GO" id="GO:0098552">
    <property type="term" value="C:side of membrane"/>
    <property type="evidence" value="ECO:0007669"/>
    <property type="project" value="UniProtKB-KW"/>
</dbReference>
<keyword evidence="7" id="KW-0449">Lipoprotein</keyword>
<dbReference type="CDD" id="cd11019">
    <property type="entry name" value="OsENODL1_like"/>
    <property type="match status" value="1"/>
</dbReference>
<keyword evidence="13" id="KW-1185">Reference proteome</keyword>
<evidence type="ECO:0000259" key="11">
    <source>
        <dbReference type="PROSITE" id="PS51485"/>
    </source>
</evidence>
<evidence type="ECO:0000256" key="8">
    <source>
        <dbReference type="ARBA" id="ARBA00035011"/>
    </source>
</evidence>
<dbReference type="AlphaFoldDB" id="A0A835MGA5"/>
<sequence>MAVKANVSEFQKRILKSYVAKVVTKYNMDGVILSQTEQSPFEPKLVEFLLETLDSSLAEIVDHPDDLTTDDPHPSTSDPLPGGGEGYEYMISFLIYNHGCEGLQVYRAQIIKFSEKAQVTVQHKLSMAFSSKTCTKFLLLITIISTSVLLVHSAGLEVGDKEGWAVPTSKNDQFYNQWASRNRFKVGDSISFKYKHDSVLVVTESEYEKCHSPKPIFFSNNGSTVFEFDHSGLFYFISGIAGHCDRSQKMIIKVLEEKAPPPDDQNEIAPSSNNLPHHNAAVPTSLASSLTIMLAVMAFLMILLV</sequence>
<evidence type="ECO:0000256" key="6">
    <source>
        <dbReference type="ARBA" id="ARBA00023180"/>
    </source>
</evidence>
<keyword evidence="3" id="KW-0732">Signal</keyword>
<comment type="similarity">
    <text evidence="8">Belongs to the early nodulin-like (ENODL) family.</text>
</comment>
<keyword evidence="10" id="KW-0812">Transmembrane</keyword>
<feature type="domain" description="Phytocyanin" evidence="11">
    <location>
        <begin position="154"/>
        <end position="256"/>
    </location>
</feature>
<keyword evidence="5" id="KW-1015">Disulfide bond</keyword>
<dbReference type="Gene3D" id="2.60.40.420">
    <property type="entry name" value="Cupredoxins - blue copper proteins"/>
    <property type="match status" value="1"/>
</dbReference>
<dbReference type="SUPFAM" id="SSF49503">
    <property type="entry name" value="Cupredoxins"/>
    <property type="match status" value="1"/>
</dbReference>
<evidence type="ECO:0000313" key="13">
    <source>
        <dbReference type="Proteomes" id="UP000631114"/>
    </source>
</evidence>
<evidence type="ECO:0000256" key="9">
    <source>
        <dbReference type="ARBA" id="ARBA00037868"/>
    </source>
</evidence>
<dbReference type="InterPro" id="IPR041846">
    <property type="entry name" value="ENL_dom"/>
</dbReference>
<dbReference type="GO" id="GO:0005886">
    <property type="term" value="C:plasma membrane"/>
    <property type="evidence" value="ECO:0007669"/>
    <property type="project" value="TreeGrafter"/>
</dbReference>
<comment type="subcellular location">
    <subcellularLocation>
        <location evidence="9">Endomembrane system</location>
        <topology evidence="9">Lipid-anchor</topology>
    </subcellularLocation>
    <subcellularLocation>
        <location evidence="1">Membrane</location>
        <topology evidence="1">Lipid-anchor</topology>
        <topology evidence="1">GPI-anchor</topology>
    </subcellularLocation>
</comment>